<evidence type="ECO:0000313" key="1">
    <source>
        <dbReference type="EMBL" id="CCH51849.1"/>
    </source>
</evidence>
<accession>I2GD75</accession>
<dbReference type="OrthoDB" id="955894at2"/>
<name>I2GD75_9BACT</name>
<gene>
    <name evidence="1" type="ORF">BN8_00802</name>
</gene>
<dbReference type="AlphaFoldDB" id="I2GD75"/>
<dbReference type="eggNOG" id="ENOG502ZSRW">
    <property type="taxonomic scope" value="Bacteria"/>
</dbReference>
<reference evidence="1 2" key="1">
    <citation type="journal article" date="2012" name="J. Bacteriol.">
        <title>Genome Sequence of the Filamentous Bacterium Fibrisoma limi BUZ 3T.</title>
        <authorList>
            <person name="Filippini M."/>
            <person name="Qi W."/>
            <person name="Jaenicke S."/>
            <person name="Goesmann A."/>
            <person name="Smits T.H."/>
            <person name="Bagheri H.C."/>
        </authorList>
    </citation>
    <scope>NUCLEOTIDE SEQUENCE [LARGE SCALE GENOMIC DNA]</scope>
    <source>
        <strain evidence="2">BUZ 3T</strain>
    </source>
</reference>
<dbReference type="EMBL" id="CAIT01000004">
    <property type="protein sequence ID" value="CCH51849.1"/>
    <property type="molecule type" value="Genomic_DNA"/>
</dbReference>
<sequence length="175" mass="20098">MILSFTAIDKNAQLRNFSCMLDGLEVALDVLTTIVSFGDTILDAQVEEDDSAIQLPCEVFDGESMSVHIQQLEQEWQAILSEPFRSPKTDGKEELLSLTRRRVTLYETRINLLNQASSTFESLIRQTEEALPEGIRKNQLLDRYRSTLSRHQRLVKRSKVDYMYLLERLSQLTAA</sequence>
<comment type="caution">
    <text evidence="1">The sequence shown here is derived from an EMBL/GenBank/DDBJ whole genome shotgun (WGS) entry which is preliminary data.</text>
</comment>
<protein>
    <submittedName>
        <fullName evidence="1">Uncharacterized protein</fullName>
    </submittedName>
</protein>
<proteinExistence type="predicted"/>
<dbReference type="Proteomes" id="UP000009309">
    <property type="component" value="Unassembled WGS sequence"/>
</dbReference>
<keyword evidence="2" id="KW-1185">Reference proteome</keyword>
<organism evidence="1 2">
    <name type="scientific">Fibrisoma limi BUZ 3</name>
    <dbReference type="NCBI Taxonomy" id="1185876"/>
    <lineage>
        <taxon>Bacteria</taxon>
        <taxon>Pseudomonadati</taxon>
        <taxon>Bacteroidota</taxon>
        <taxon>Cytophagia</taxon>
        <taxon>Cytophagales</taxon>
        <taxon>Spirosomataceae</taxon>
        <taxon>Fibrisoma</taxon>
    </lineage>
</organism>
<evidence type="ECO:0000313" key="2">
    <source>
        <dbReference type="Proteomes" id="UP000009309"/>
    </source>
</evidence>
<dbReference type="RefSeq" id="WP_009280435.1">
    <property type="nucleotide sequence ID" value="NZ_CAIT01000004.1"/>
</dbReference>